<dbReference type="PANTHER" id="PTHR36919">
    <property type="entry name" value="BLR1215 PROTEIN"/>
    <property type="match status" value="1"/>
</dbReference>
<gene>
    <name evidence="2" type="ORF">DYBT9623_00238</name>
</gene>
<dbReference type="Gene3D" id="2.40.128.520">
    <property type="match status" value="1"/>
</dbReference>
<evidence type="ECO:0000313" key="2">
    <source>
        <dbReference type="EMBL" id="CAG5067517.1"/>
    </source>
</evidence>
<dbReference type="Proteomes" id="UP000679725">
    <property type="component" value="Unassembled WGS sequence"/>
</dbReference>
<keyword evidence="3" id="KW-1185">Reference proteome</keyword>
<organism evidence="2 3">
    <name type="scientific">Dyadobacter linearis</name>
    <dbReference type="NCBI Taxonomy" id="2823330"/>
    <lineage>
        <taxon>Bacteria</taxon>
        <taxon>Pseudomonadati</taxon>
        <taxon>Bacteroidota</taxon>
        <taxon>Cytophagia</taxon>
        <taxon>Cytophagales</taxon>
        <taxon>Spirosomataceae</taxon>
        <taxon>Dyadobacter</taxon>
    </lineage>
</organism>
<dbReference type="RefSeq" id="WP_215231685.1">
    <property type="nucleotide sequence ID" value="NZ_CAJRAU010000001.1"/>
</dbReference>
<dbReference type="EMBL" id="CAJRAU010000001">
    <property type="protein sequence ID" value="CAG5067517.1"/>
    <property type="molecule type" value="Genomic_DNA"/>
</dbReference>
<accession>A0ABM8UJ25</accession>
<evidence type="ECO:0000259" key="1">
    <source>
        <dbReference type="Pfam" id="PF09917"/>
    </source>
</evidence>
<reference evidence="2 3" key="1">
    <citation type="submission" date="2021-04" db="EMBL/GenBank/DDBJ databases">
        <authorList>
            <person name="Rodrigo-Torres L."/>
            <person name="Arahal R. D."/>
            <person name="Lucena T."/>
        </authorList>
    </citation>
    <scope>NUCLEOTIDE SEQUENCE [LARGE SCALE GENOMIC DNA]</scope>
    <source>
        <strain evidence="2 3">CECT 9623</strain>
    </source>
</reference>
<name>A0ABM8UJ25_9BACT</name>
<dbReference type="PANTHER" id="PTHR36919:SF2">
    <property type="entry name" value="BLL6627 PROTEIN"/>
    <property type="match status" value="1"/>
</dbReference>
<comment type="caution">
    <text evidence="2">The sequence shown here is derived from an EMBL/GenBank/DDBJ whole genome shotgun (WGS) entry which is preliminary data.</text>
</comment>
<proteinExistence type="predicted"/>
<evidence type="ECO:0000313" key="3">
    <source>
        <dbReference type="Proteomes" id="UP000679725"/>
    </source>
</evidence>
<dbReference type="Pfam" id="PF09917">
    <property type="entry name" value="DUF2147"/>
    <property type="match status" value="1"/>
</dbReference>
<dbReference type="InterPro" id="IPR019223">
    <property type="entry name" value="DUF2147"/>
</dbReference>
<sequence>MRTRISYSLFLLGSTVLLSMKPAAKHITEGNWYPGVQTSKITIAPCGNKYCGTITWIKDPSKAIKNGEVGAVIFKDFSIVDKQTLEGGKIYDPRNNKWYSGRLKVGSDGKLEVRGWVGMPTFGKSMHWTRAN</sequence>
<feature type="domain" description="DUF2147" evidence="1">
    <location>
        <begin position="32"/>
        <end position="130"/>
    </location>
</feature>
<protein>
    <recommendedName>
        <fullName evidence="1">DUF2147 domain-containing protein</fullName>
    </recommendedName>
</protein>